<dbReference type="InterPro" id="IPR028110">
    <property type="entry name" value="TMEM254"/>
</dbReference>
<evidence type="ECO:0000256" key="1">
    <source>
        <dbReference type="ARBA" id="ARBA00004141"/>
    </source>
</evidence>
<proteinExistence type="predicted"/>
<evidence type="ECO:0000256" key="4">
    <source>
        <dbReference type="ARBA" id="ARBA00023136"/>
    </source>
</evidence>
<dbReference type="PANTHER" id="PTHR34104:SF3">
    <property type="entry name" value="TRANSMEMBRANE PROTEIN 254"/>
    <property type="match status" value="1"/>
</dbReference>
<feature type="transmembrane region" description="Helical" evidence="6">
    <location>
        <begin position="25"/>
        <end position="47"/>
    </location>
</feature>
<keyword evidence="4 6" id="KW-0472">Membrane</keyword>
<keyword evidence="2 6" id="KW-0812">Transmembrane</keyword>
<evidence type="ECO:0000256" key="3">
    <source>
        <dbReference type="ARBA" id="ARBA00022989"/>
    </source>
</evidence>
<sequence>MAPPAPSSRKRVNVKEEAKTDEREFFQLAPLPLSIFLIFLLILYWFVCYNVDALPLQALGPVGKVLAYLASNYLKALRLGFRFAIMVHLLEAGFAYRVCRRMMFSRLTSFKWLVQTFVVGFPSLGTLLRYRKERELRKNKSE</sequence>
<organism evidence="7 8">
    <name type="scientific">Porites lobata</name>
    <dbReference type="NCBI Taxonomy" id="104759"/>
    <lineage>
        <taxon>Eukaryota</taxon>
        <taxon>Metazoa</taxon>
        <taxon>Cnidaria</taxon>
        <taxon>Anthozoa</taxon>
        <taxon>Hexacorallia</taxon>
        <taxon>Scleractinia</taxon>
        <taxon>Fungiina</taxon>
        <taxon>Poritidae</taxon>
        <taxon>Porites</taxon>
    </lineage>
</organism>
<dbReference type="PANTHER" id="PTHR34104">
    <property type="entry name" value="TRANSMEMBRANE PROTEIN 254"/>
    <property type="match status" value="1"/>
</dbReference>
<dbReference type="Proteomes" id="UP001159405">
    <property type="component" value="Unassembled WGS sequence"/>
</dbReference>
<evidence type="ECO:0000313" key="8">
    <source>
        <dbReference type="Proteomes" id="UP001159405"/>
    </source>
</evidence>
<name>A0ABN8R1B8_9CNID</name>
<accession>A0ABN8R1B8</accession>
<evidence type="ECO:0000256" key="6">
    <source>
        <dbReference type="SAM" id="Phobius"/>
    </source>
</evidence>
<dbReference type="EMBL" id="CALNXK010000174">
    <property type="protein sequence ID" value="CAH3172571.1"/>
    <property type="molecule type" value="Genomic_DNA"/>
</dbReference>
<dbReference type="Pfam" id="PF14934">
    <property type="entry name" value="TMEM254"/>
    <property type="match status" value="1"/>
</dbReference>
<reference evidence="7 8" key="1">
    <citation type="submission" date="2022-05" db="EMBL/GenBank/DDBJ databases">
        <authorList>
            <consortium name="Genoscope - CEA"/>
            <person name="William W."/>
        </authorList>
    </citation>
    <scope>NUCLEOTIDE SEQUENCE [LARGE SCALE GENOMIC DNA]</scope>
</reference>
<evidence type="ECO:0000256" key="2">
    <source>
        <dbReference type="ARBA" id="ARBA00022692"/>
    </source>
</evidence>
<evidence type="ECO:0000313" key="7">
    <source>
        <dbReference type="EMBL" id="CAH3172571.1"/>
    </source>
</evidence>
<evidence type="ECO:0000256" key="5">
    <source>
        <dbReference type="ARBA" id="ARBA00034834"/>
    </source>
</evidence>
<feature type="transmembrane region" description="Helical" evidence="6">
    <location>
        <begin position="110"/>
        <end position="130"/>
    </location>
</feature>
<comment type="caution">
    <text evidence="7">The sequence shown here is derived from an EMBL/GenBank/DDBJ whole genome shotgun (WGS) entry which is preliminary data.</text>
</comment>
<protein>
    <recommendedName>
        <fullName evidence="5">Transmembrane protein 254</fullName>
    </recommendedName>
</protein>
<keyword evidence="3 6" id="KW-1133">Transmembrane helix</keyword>
<keyword evidence="8" id="KW-1185">Reference proteome</keyword>
<comment type="subcellular location">
    <subcellularLocation>
        <location evidence="1">Membrane</location>
        <topology evidence="1">Multi-pass membrane protein</topology>
    </subcellularLocation>
</comment>
<gene>
    <name evidence="7" type="ORF">PLOB_00013049</name>
</gene>